<dbReference type="InterPro" id="IPR005024">
    <property type="entry name" value="Snf7_fam"/>
</dbReference>
<feature type="coiled-coil region" evidence="1">
    <location>
        <begin position="13"/>
        <end position="44"/>
    </location>
</feature>
<evidence type="ECO:0000256" key="1">
    <source>
        <dbReference type="SAM" id="Coils"/>
    </source>
</evidence>
<feature type="compositionally biased region" description="Acidic residues" evidence="2">
    <location>
        <begin position="195"/>
        <end position="208"/>
    </location>
</feature>
<keyword evidence="1" id="KW-0175">Coiled coil</keyword>
<gene>
    <name evidence="3" type="ORF">RNJ44_01058</name>
</gene>
<feature type="coiled-coil region" evidence="1">
    <location>
        <begin position="145"/>
        <end position="172"/>
    </location>
</feature>
<reference evidence="3 4" key="1">
    <citation type="submission" date="2024-05" db="EMBL/GenBank/DDBJ databases">
        <title>Long read based assembly of the Candida bracarensis genome reveals expanded adhesin content.</title>
        <authorList>
            <person name="Marcet-Houben M."/>
            <person name="Ksiezopolska E."/>
            <person name="Gabaldon T."/>
        </authorList>
    </citation>
    <scope>NUCLEOTIDE SEQUENCE [LARGE SCALE GENOMIC DNA]</scope>
    <source>
        <strain evidence="3 4">CBM6</strain>
    </source>
</reference>
<name>A0ABR4NQT2_9SACH</name>
<dbReference type="Pfam" id="PF03357">
    <property type="entry name" value="Snf7"/>
    <property type="match status" value="1"/>
</dbReference>
<sequence>MDYVKNAIWGPDIKEQQRNIKSLLRKNSRQIDKSLRELSVLQNKTQALIKKSAKKNDVRNVRLYAKELYYINKQYTRMYTSKAQLESVSMKIDEAFRMRTLSNQMANSTGLMREVNSLVRLPQLQGTMVELEKELMKSGIISEMIDDTMESIDDTEELNDEVDAEVNKIVEQYTTEKLEKADNVPTTELSKPVEESEQEVPEDEIEDEADKMLNEMRDRLRALQN</sequence>
<protein>
    <submittedName>
        <fullName evidence="3">Vacuolar protein-sorting-associated protein 24</fullName>
    </submittedName>
</protein>
<dbReference type="EMBL" id="JBEVYD010000009">
    <property type="protein sequence ID" value="KAL3230609.1"/>
    <property type="molecule type" value="Genomic_DNA"/>
</dbReference>
<dbReference type="PANTHER" id="PTHR10476">
    <property type="entry name" value="CHARGED MULTIVESICULAR BODY PROTEIN"/>
    <property type="match status" value="1"/>
</dbReference>
<proteinExistence type="predicted"/>
<evidence type="ECO:0000313" key="3">
    <source>
        <dbReference type="EMBL" id="KAL3230609.1"/>
    </source>
</evidence>
<dbReference type="Proteomes" id="UP001623330">
    <property type="component" value="Unassembled WGS sequence"/>
</dbReference>
<feature type="region of interest" description="Disordered" evidence="2">
    <location>
        <begin position="177"/>
        <end position="208"/>
    </location>
</feature>
<evidence type="ECO:0000313" key="4">
    <source>
        <dbReference type="Proteomes" id="UP001623330"/>
    </source>
</evidence>
<keyword evidence="4" id="KW-1185">Reference proteome</keyword>
<dbReference type="Gene3D" id="6.10.140.1230">
    <property type="match status" value="1"/>
</dbReference>
<accession>A0ABR4NQT2</accession>
<evidence type="ECO:0000256" key="2">
    <source>
        <dbReference type="SAM" id="MobiDB-lite"/>
    </source>
</evidence>
<comment type="caution">
    <text evidence="3">The sequence shown here is derived from an EMBL/GenBank/DDBJ whole genome shotgun (WGS) entry which is preliminary data.</text>
</comment>
<organism evidence="3 4">
    <name type="scientific">Nakaseomyces bracarensis</name>
    <dbReference type="NCBI Taxonomy" id="273131"/>
    <lineage>
        <taxon>Eukaryota</taxon>
        <taxon>Fungi</taxon>
        <taxon>Dikarya</taxon>
        <taxon>Ascomycota</taxon>
        <taxon>Saccharomycotina</taxon>
        <taxon>Saccharomycetes</taxon>
        <taxon>Saccharomycetales</taxon>
        <taxon>Saccharomycetaceae</taxon>
        <taxon>Nakaseomyces</taxon>
    </lineage>
</organism>